<keyword evidence="1" id="KW-0472">Membrane</keyword>
<dbReference type="Proteomes" id="UP000712600">
    <property type="component" value="Unassembled WGS sequence"/>
</dbReference>
<sequence length="320" mass="36126">MRCGEPETLIHLMFTACLLLIFGALSCGPRLLTPPSAPRFNWNWRHLELKNQLIFDKRPFAPQEILRKAISACKEWENANSSESGWAGLDLHRSHLQRDHLMLSVPRCYSQGLVTAINSTRRSIELFGILSDVALLISSSFLSVSVSFVYRNLDGPADALAKIILYEVWRTENTDPPDIYCLFTADIWSLISWSSPFDTSLSTSFQLELETSRAKVCLPQWEITTYLFPWICMLAHMDRQEPTDLRQAPLCSTGDPHESYLCMQGMGKRPIAQLKPQIPKQLGPPLPPSDPNTVICYTDAARKAAGLAWIFTDHTSKEIT</sequence>
<evidence type="ECO:0008006" key="4">
    <source>
        <dbReference type="Google" id="ProtNLM"/>
    </source>
</evidence>
<accession>A0A8S9PJN8</accession>
<name>A0A8S9PJN8_BRACR</name>
<organism evidence="2 3">
    <name type="scientific">Brassica cretica</name>
    <name type="common">Mustard</name>
    <dbReference type="NCBI Taxonomy" id="69181"/>
    <lineage>
        <taxon>Eukaryota</taxon>
        <taxon>Viridiplantae</taxon>
        <taxon>Streptophyta</taxon>
        <taxon>Embryophyta</taxon>
        <taxon>Tracheophyta</taxon>
        <taxon>Spermatophyta</taxon>
        <taxon>Magnoliopsida</taxon>
        <taxon>eudicotyledons</taxon>
        <taxon>Gunneridae</taxon>
        <taxon>Pentapetalae</taxon>
        <taxon>rosids</taxon>
        <taxon>malvids</taxon>
        <taxon>Brassicales</taxon>
        <taxon>Brassicaceae</taxon>
        <taxon>Brassiceae</taxon>
        <taxon>Brassica</taxon>
    </lineage>
</organism>
<keyword evidence="1" id="KW-1133">Transmembrane helix</keyword>
<dbReference type="AlphaFoldDB" id="A0A8S9PJN8"/>
<dbReference type="EMBL" id="QGKX02001347">
    <property type="protein sequence ID" value="KAF3521468.1"/>
    <property type="molecule type" value="Genomic_DNA"/>
</dbReference>
<protein>
    <recommendedName>
        <fullName evidence="4">RNase H type-1 domain-containing protein</fullName>
    </recommendedName>
</protein>
<evidence type="ECO:0000256" key="1">
    <source>
        <dbReference type="SAM" id="Phobius"/>
    </source>
</evidence>
<evidence type="ECO:0000313" key="2">
    <source>
        <dbReference type="EMBL" id="KAF3521468.1"/>
    </source>
</evidence>
<evidence type="ECO:0000313" key="3">
    <source>
        <dbReference type="Proteomes" id="UP000712600"/>
    </source>
</evidence>
<feature type="transmembrane region" description="Helical" evidence="1">
    <location>
        <begin position="126"/>
        <end position="150"/>
    </location>
</feature>
<gene>
    <name evidence="2" type="ORF">F2Q69_00046166</name>
</gene>
<reference evidence="2" key="1">
    <citation type="submission" date="2019-12" db="EMBL/GenBank/DDBJ databases">
        <title>Genome sequencing and annotation of Brassica cretica.</title>
        <authorList>
            <person name="Studholme D.J."/>
            <person name="Sarris P."/>
        </authorList>
    </citation>
    <scope>NUCLEOTIDE SEQUENCE</scope>
    <source>
        <strain evidence="2">PFS-109/04</strain>
        <tissue evidence="2">Leaf</tissue>
    </source>
</reference>
<feature type="transmembrane region" description="Helical" evidence="1">
    <location>
        <begin position="12"/>
        <end position="32"/>
    </location>
</feature>
<proteinExistence type="predicted"/>
<dbReference type="PROSITE" id="PS51257">
    <property type="entry name" value="PROKAR_LIPOPROTEIN"/>
    <property type="match status" value="1"/>
</dbReference>
<comment type="caution">
    <text evidence="2">The sequence shown here is derived from an EMBL/GenBank/DDBJ whole genome shotgun (WGS) entry which is preliminary data.</text>
</comment>
<keyword evidence="1" id="KW-0812">Transmembrane</keyword>